<dbReference type="InterPro" id="IPR029058">
    <property type="entry name" value="AB_hydrolase_fold"/>
</dbReference>
<dbReference type="Proteomes" id="UP001596507">
    <property type="component" value="Unassembled WGS sequence"/>
</dbReference>
<dbReference type="Gene3D" id="3.40.50.1820">
    <property type="entry name" value="alpha/beta hydrolase"/>
    <property type="match status" value="1"/>
</dbReference>
<sequence length="391" mass="40839">MSDLEVRGGGSVVVDPVTLMRAADGFDALATDLDGARMLVATASDQLFSADRSALPVTGQIMELLDRPLREAMAEARAIAADLRAATWLYESADEGARRALTWWSELAVQAGRGPTLVSPLLGAASSLGVALFAHGLDAGRAGRIPGTARLEGPAEPVRLRARPTAQARAPSSLAEMTRRMPTGDERVRVERYTMPDGSRQFAVYISGTRSLATTGGSEPFDMRSNLQLYAGLRSASYDAALEALRRSGAHAGDVVHIAGHSQGAMAGARVALEGPYRTRTLISIGSPVQAEVGAQTLSVALRHTDDPVAALAGGGGDEPVGAPGSFIAERTANPDDALLDLDGHGIAAYAQTAHLLDASVDPRMDAVRELLHELAGAASVEVFSYAAERP</sequence>
<keyword evidence="2" id="KW-1185">Reference proteome</keyword>
<protein>
    <recommendedName>
        <fullName evidence="3">Alpha/beta hydrolase family protein</fullName>
    </recommendedName>
</protein>
<dbReference type="EMBL" id="JBHTBE010000002">
    <property type="protein sequence ID" value="MFC7269043.1"/>
    <property type="molecule type" value="Genomic_DNA"/>
</dbReference>
<evidence type="ECO:0000313" key="2">
    <source>
        <dbReference type="Proteomes" id="UP001596507"/>
    </source>
</evidence>
<evidence type="ECO:0008006" key="3">
    <source>
        <dbReference type="Google" id="ProtNLM"/>
    </source>
</evidence>
<dbReference type="RefSeq" id="WP_262873980.1">
    <property type="nucleotide sequence ID" value="NZ_BAABKW010000012.1"/>
</dbReference>
<comment type="caution">
    <text evidence="1">The sequence shown here is derived from an EMBL/GenBank/DDBJ whole genome shotgun (WGS) entry which is preliminary data.</text>
</comment>
<evidence type="ECO:0000313" key="1">
    <source>
        <dbReference type="EMBL" id="MFC7269043.1"/>
    </source>
</evidence>
<gene>
    <name evidence="1" type="ORF">ACFQRL_08750</name>
</gene>
<proteinExistence type="predicted"/>
<reference evidence="2" key="1">
    <citation type="journal article" date="2019" name="Int. J. Syst. Evol. Microbiol.">
        <title>The Global Catalogue of Microorganisms (GCM) 10K type strain sequencing project: providing services to taxonomists for standard genome sequencing and annotation.</title>
        <authorList>
            <consortium name="The Broad Institute Genomics Platform"/>
            <consortium name="The Broad Institute Genome Sequencing Center for Infectious Disease"/>
            <person name="Wu L."/>
            <person name="Ma J."/>
        </authorList>
    </citation>
    <scope>NUCLEOTIDE SEQUENCE [LARGE SCALE GENOMIC DNA]</scope>
    <source>
        <strain evidence="2">CGMCC 1.15772</strain>
    </source>
</reference>
<organism evidence="1 2">
    <name type="scientific">Microbacterium fluvii</name>
    <dbReference type="NCBI Taxonomy" id="415215"/>
    <lineage>
        <taxon>Bacteria</taxon>
        <taxon>Bacillati</taxon>
        <taxon>Actinomycetota</taxon>
        <taxon>Actinomycetes</taxon>
        <taxon>Micrococcales</taxon>
        <taxon>Microbacteriaceae</taxon>
        <taxon>Microbacterium</taxon>
    </lineage>
</organism>
<accession>A0ABW2HGB9</accession>
<dbReference type="SUPFAM" id="SSF53474">
    <property type="entry name" value="alpha/beta-Hydrolases"/>
    <property type="match status" value="1"/>
</dbReference>
<name>A0ABW2HGB9_9MICO</name>